<proteinExistence type="predicted"/>
<organism evidence="1 2">
    <name type="scientific">Bacillus wiedmannii</name>
    <dbReference type="NCBI Taxonomy" id="1890302"/>
    <lineage>
        <taxon>Bacteria</taxon>
        <taxon>Bacillati</taxon>
        <taxon>Bacillota</taxon>
        <taxon>Bacilli</taxon>
        <taxon>Bacillales</taxon>
        <taxon>Bacillaceae</taxon>
        <taxon>Bacillus</taxon>
        <taxon>Bacillus cereus group</taxon>
    </lineage>
</organism>
<evidence type="ECO:0008006" key="3">
    <source>
        <dbReference type="Google" id="ProtNLM"/>
    </source>
</evidence>
<dbReference type="InterPro" id="IPR057006">
    <property type="entry name" value="Phage_TAC_19"/>
</dbReference>
<gene>
    <name evidence="1" type="ORF">C6357_28975</name>
</gene>
<dbReference type="Proteomes" id="UP000239236">
    <property type="component" value="Unassembled WGS sequence"/>
</dbReference>
<evidence type="ECO:0000313" key="2">
    <source>
        <dbReference type="Proteomes" id="UP000239236"/>
    </source>
</evidence>
<reference evidence="1 2" key="1">
    <citation type="submission" date="2018-03" db="EMBL/GenBank/DDBJ databases">
        <title>Genotypic and phenotypic analysis of antagonistic Bacillus spp. isolated from rhizosphere soil of plants in Tibet.</title>
        <authorList>
            <person name="Borriss R."/>
            <person name="Lasch P."/>
            <person name="Wu L."/>
            <person name="Wu H."/>
            <person name="Gao X."/>
        </authorList>
    </citation>
    <scope>NUCLEOTIDE SEQUENCE [LARGE SCALE GENOMIC DNA]</scope>
    <source>
        <strain evidence="1 2">NMSW16</strain>
    </source>
</reference>
<name>A0ABX5DKP2_9BACI</name>
<sequence length="115" mass="13026">MQKMKVTLFIDGKEKKFYSPSFISGRIGREGADLEEKYLRSQQIDFEETQTEVLDILIDFVCRGFGNQFTADEFLDGIDTRLMYKTIAAFFKYITTGVVEAIGADASEDDIDPNG</sequence>
<evidence type="ECO:0000313" key="1">
    <source>
        <dbReference type="EMBL" id="PRT35503.1"/>
    </source>
</evidence>
<keyword evidence="2" id="KW-1185">Reference proteome</keyword>
<accession>A0ABX5DKP2</accession>
<dbReference type="RefSeq" id="WP_106102800.1">
    <property type="nucleotide sequence ID" value="NZ_PVRR01000015.1"/>
</dbReference>
<dbReference type="Pfam" id="PF23857">
    <property type="entry name" value="Phage_TAC_19"/>
    <property type="match status" value="1"/>
</dbReference>
<protein>
    <recommendedName>
        <fullName evidence="3">Phage protein</fullName>
    </recommendedName>
</protein>
<dbReference type="NCBIfam" id="NF047360">
    <property type="entry name" value="tail_chap_PVL"/>
    <property type="match status" value="1"/>
</dbReference>
<comment type="caution">
    <text evidence="1">The sequence shown here is derived from an EMBL/GenBank/DDBJ whole genome shotgun (WGS) entry which is preliminary data.</text>
</comment>
<dbReference type="EMBL" id="PVRR01000015">
    <property type="protein sequence ID" value="PRT35503.1"/>
    <property type="molecule type" value="Genomic_DNA"/>
</dbReference>